<name>A0ACA9PE56_9GLOM</name>
<accession>A0ACA9PE56</accession>
<feature type="non-terminal residue" evidence="1">
    <location>
        <position position="733"/>
    </location>
</feature>
<keyword evidence="2" id="KW-1185">Reference proteome</keyword>
<reference evidence="1" key="1">
    <citation type="submission" date="2021-06" db="EMBL/GenBank/DDBJ databases">
        <authorList>
            <person name="Kallberg Y."/>
            <person name="Tangrot J."/>
            <person name="Rosling A."/>
        </authorList>
    </citation>
    <scope>NUCLEOTIDE SEQUENCE</scope>
    <source>
        <strain evidence="1">MA461A</strain>
    </source>
</reference>
<dbReference type="Proteomes" id="UP000789920">
    <property type="component" value="Unassembled WGS sequence"/>
</dbReference>
<dbReference type="EMBL" id="CAJVQC010019826">
    <property type="protein sequence ID" value="CAG8703909.1"/>
    <property type="molecule type" value="Genomic_DNA"/>
</dbReference>
<evidence type="ECO:0000313" key="1">
    <source>
        <dbReference type="EMBL" id="CAG8703909.1"/>
    </source>
</evidence>
<protein>
    <submittedName>
        <fullName evidence="1">18683_t:CDS:1</fullName>
    </submittedName>
</protein>
<proteinExistence type="predicted"/>
<evidence type="ECO:0000313" key="2">
    <source>
        <dbReference type="Proteomes" id="UP000789920"/>
    </source>
</evidence>
<sequence>MHSPGTKQIVNSYIRSTDLSKWRLKVKHGRQTWHYIDDDEEVKNWPQSIIEKYWIGLPLESKTLAKPRTAFEAAQNGFEFYKQLQASDGHWSGACEGPMFLLPGLIITMYITHIPIPEAWRIEIIRYLVNKANPVDGGWGLHIEHHSTVFGTALNYVVLRILGLDPDHPVMIKSRITLHKLGGAICAPTWGKFWLACLNVYDWEGLNPITPELWLLPHFVPFHPSRFWIHTRAVYLPMGYIYGLRLTAEVTPLIEQLRQELYVQPFDTINWSRARNNIAEVDLYTPHSKLLKFCNFILNIYEKSPYFLGLREVAIQESYELIKYEDENTDYIGVAAVNKIMHVICIYHEEGPDSESFKLAKERINDFMLAPEGMLMAGSDGAQVWDTAFTAIAVNEAGLADDPSNHQSMINALEFLDDAQIKKNPKDPERCYRDNTLGAWAFSTRQQGYFVTDCTGTSLEAVLNLQKKLGYTPDLISKERLCQAVDLLLSNQGVDGGFASYERTRGPKFLEWLNPAEIFGNIMIEYSYPECTCSVVTALNTFQKWYPDYRAAEIRQVSKKAITYLHNVQDENGGWYGSWGICYTYAAMFVMQCLEIFGETYENSEVIKKGCDFLISKQKDDGGWGESYKTCEAMTYIHHENSQVVNTAWAVLALMAGKYPNEEPIRRGIQLIASRQLPTGEWKQEAIEGTFNKNCAVRYPNYKYIFTIWALGKYAEIYNNPIFSWRKERMAKT</sequence>
<organism evidence="1 2">
    <name type="scientific">Racocetra persica</name>
    <dbReference type="NCBI Taxonomy" id="160502"/>
    <lineage>
        <taxon>Eukaryota</taxon>
        <taxon>Fungi</taxon>
        <taxon>Fungi incertae sedis</taxon>
        <taxon>Mucoromycota</taxon>
        <taxon>Glomeromycotina</taxon>
        <taxon>Glomeromycetes</taxon>
        <taxon>Diversisporales</taxon>
        <taxon>Gigasporaceae</taxon>
        <taxon>Racocetra</taxon>
    </lineage>
</organism>
<comment type="caution">
    <text evidence="1">The sequence shown here is derived from an EMBL/GenBank/DDBJ whole genome shotgun (WGS) entry which is preliminary data.</text>
</comment>
<gene>
    <name evidence="1" type="ORF">RPERSI_LOCUS10152</name>
</gene>